<dbReference type="InterPro" id="IPR009081">
    <property type="entry name" value="PP-bd_ACP"/>
</dbReference>
<dbReference type="Gene3D" id="1.10.1240.100">
    <property type="match status" value="1"/>
</dbReference>
<dbReference type="GO" id="GO:0004312">
    <property type="term" value="F:fatty acid synthase activity"/>
    <property type="evidence" value="ECO:0007669"/>
    <property type="project" value="TreeGrafter"/>
</dbReference>
<dbReference type="AlphaFoldDB" id="A0A1X7LVZ9"/>
<protein>
    <submittedName>
        <fullName evidence="6">Butirosin biosynthesis protein H, N-terminal</fullName>
    </submittedName>
</protein>
<dbReference type="GO" id="GO:0006633">
    <property type="term" value="P:fatty acid biosynthetic process"/>
    <property type="evidence" value="ECO:0007669"/>
    <property type="project" value="InterPro"/>
</dbReference>
<keyword evidence="3" id="KW-0808">Transferase</keyword>
<dbReference type="InterPro" id="IPR014031">
    <property type="entry name" value="Ketoacyl_synth_C"/>
</dbReference>
<sequence>MDNVAGQIFEHVAAGRMDEQVAVQLLRALKQQRHASDKDIAIIGLSLRMPGANNLKQFWDNLAHGRDCIGLLPEARQQDSLGFIRSFTPLRDEEIRFSHGGFMKGIDEFDYAFFNLSPKEAALMDPNQRLFLQAAWEAIEDAGYGGSRIQGSKTGIYLGYADWPVYGQYITKNQPSQIPMASTGNTPSIIAGRIAYLLDLQGPALLVDTACSSSLVAVHTACMALRNKECEMAITGGVKVCLMPVDGLFEIGIESTNQKTSAFDDGSDGTVWGEGTVALLLKPLRQALKDRDPIHAVIRGSAANQDGTSVGLTAPNAASQELLLSQAWEDAGIHPETIGYIEAHGTGTKLGDPIEADGIKRAFRRYTTRRQFCAIGSVKTNIGHLDAASGVAGLAKAIAALKYKQLPPTLHFTRPNRNIAFEQSPLYVSDRLEPWLTEAEQPRRCGVSSFGFSGTNCHIVLEEAPDELEVKSAQRTFEDVGASEPQLLLLSAKTRASLERLVMRYAKERSRLLQADFLDLSYTVNTGRGQYGCRLAIIADSTAGFLDQLQWVMDHGFASYEKQGIYYDEHRVVSARKEARQNGEWTAEELKARSQAMAALILRGTGAEQRMNRSVLEELAKQAIHGGVVNWDALYEGRSCSKLHLPVYAFEPSRCWIELSAETSVHAAAPSLSVNAVDGAGAVRHPLSAGAGSAASRLPQLSGRHDGSYTAIEWQLAKRWEELLGVNELSIDDDFFELGGNSILVIRMEVELEKAGISLDSELMYRYPTIREAAAYLEQLPGEGIESPRKEVDIQSTAHASFSKESNHREQTALAQTAAASELHEAPVGIEARECDNPSTSTLFMLSNIEPFNDLYYRNCFYNSLFPVVAHFGGSILPYLFNDLILYHRGDGEESGGYEIRYEEIESQESLFHQMNLNVEAQGSFTDTIEELIGSLRQGHPVIVWVDAYAIPSRKDVYQQEHVDHTLLVYGFDLAEQCFHIIEHDRRENLSYKPCTISFTDMDKACEGFKAQYQQLEHRPAYYRIIHRENARYAQPERDALRRAFASRQLEHRVQLQESMTVLQQLVAWLKQVSSTAKSLSDQIDTIIEILNQILNAKQVEGYRLLYLYGADSSLLVCHRACVEHWETVRKGMVRYFYAPIYQEERITAIHARLEHLIVAEQKFLSEFINQLQFTLTHNH</sequence>
<dbReference type="Pfam" id="PF00550">
    <property type="entry name" value="PP-binding"/>
    <property type="match status" value="1"/>
</dbReference>
<dbReference type="InterPro" id="IPR018201">
    <property type="entry name" value="Ketoacyl_synth_AS"/>
</dbReference>
<dbReference type="PROSITE" id="PS50075">
    <property type="entry name" value="CARRIER"/>
    <property type="match status" value="1"/>
</dbReference>
<dbReference type="GO" id="GO:0005737">
    <property type="term" value="C:cytoplasm"/>
    <property type="evidence" value="ECO:0007669"/>
    <property type="project" value="TreeGrafter"/>
</dbReference>
<dbReference type="GO" id="GO:0031177">
    <property type="term" value="F:phosphopantetheine binding"/>
    <property type="evidence" value="ECO:0007669"/>
    <property type="project" value="InterPro"/>
</dbReference>
<dbReference type="Gene3D" id="1.10.1200.10">
    <property type="entry name" value="ACP-like"/>
    <property type="match status" value="1"/>
</dbReference>
<dbReference type="InterPro" id="IPR016039">
    <property type="entry name" value="Thiolase-like"/>
</dbReference>
<dbReference type="GO" id="GO:0071770">
    <property type="term" value="P:DIM/DIP cell wall layer assembly"/>
    <property type="evidence" value="ECO:0007669"/>
    <property type="project" value="TreeGrafter"/>
</dbReference>
<evidence type="ECO:0000259" key="4">
    <source>
        <dbReference type="PROSITE" id="PS50075"/>
    </source>
</evidence>
<accession>A0A1X7LVZ9</accession>
<feature type="domain" description="Carrier" evidence="4">
    <location>
        <begin position="707"/>
        <end position="781"/>
    </location>
</feature>
<feature type="domain" description="Ketosynthase family 3 (KS3)" evidence="5">
    <location>
        <begin position="37"/>
        <end position="463"/>
    </location>
</feature>
<dbReference type="PROSITE" id="PS00606">
    <property type="entry name" value="KS3_1"/>
    <property type="match status" value="1"/>
</dbReference>
<dbReference type="InterPro" id="IPR050091">
    <property type="entry name" value="PKS_NRPS_Biosynth_Enz"/>
</dbReference>
<keyword evidence="2" id="KW-0597">Phosphoprotein</keyword>
<dbReference type="PROSITE" id="PS52004">
    <property type="entry name" value="KS3_2"/>
    <property type="match status" value="1"/>
</dbReference>
<dbReference type="STRING" id="1852522.SAMN06295960_4500"/>
<name>A0A1X7LVZ9_9BACL</name>
<dbReference type="OrthoDB" id="9765680at2"/>
<proteinExistence type="predicted"/>
<dbReference type="SMART" id="SM00823">
    <property type="entry name" value="PKS_PP"/>
    <property type="match status" value="1"/>
</dbReference>
<dbReference type="GO" id="GO:0005886">
    <property type="term" value="C:plasma membrane"/>
    <property type="evidence" value="ECO:0007669"/>
    <property type="project" value="TreeGrafter"/>
</dbReference>
<dbReference type="SMART" id="SM00825">
    <property type="entry name" value="PKS_KS"/>
    <property type="match status" value="1"/>
</dbReference>
<evidence type="ECO:0000256" key="1">
    <source>
        <dbReference type="ARBA" id="ARBA00022450"/>
    </source>
</evidence>
<dbReference type="PANTHER" id="PTHR43775:SF37">
    <property type="entry name" value="SI:DKEY-61P9.11"/>
    <property type="match status" value="1"/>
</dbReference>
<dbReference type="Pfam" id="PF14399">
    <property type="entry name" value="BtrH_N"/>
    <property type="match status" value="1"/>
</dbReference>
<evidence type="ECO:0000259" key="5">
    <source>
        <dbReference type="PROSITE" id="PS52004"/>
    </source>
</evidence>
<dbReference type="CDD" id="cd00833">
    <property type="entry name" value="PKS"/>
    <property type="match status" value="1"/>
</dbReference>
<dbReference type="InterPro" id="IPR026935">
    <property type="entry name" value="BtrH_N"/>
</dbReference>
<evidence type="ECO:0000256" key="3">
    <source>
        <dbReference type="ARBA" id="ARBA00022679"/>
    </source>
</evidence>
<dbReference type="Pfam" id="PF00109">
    <property type="entry name" value="ketoacyl-synt"/>
    <property type="match status" value="1"/>
</dbReference>
<reference evidence="6 7" key="1">
    <citation type="submission" date="2017-04" db="EMBL/GenBank/DDBJ databases">
        <authorList>
            <person name="Afonso C.L."/>
            <person name="Miller P.J."/>
            <person name="Scott M.A."/>
            <person name="Spackman E."/>
            <person name="Goraichik I."/>
            <person name="Dimitrov K.M."/>
            <person name="Suarez D.L."/>
            <person name="Swayne D.E."/>
        </authorList>
    </citation>
    <scope>NUCLEOTIDE SEQUENCE [LARGE SCALE GENOMIC DNA]</scope>
    <source>
        <strain evidence="6 7">11</strain>
    </source>
</reference>
<dbReference type="PANTHER" id="PTHR43775">
    <property type="entry name" value="FATTY ACID SYNTHASE"/>
    <property type="match status" value="1"/>
</dbReference>
<dbReference type="EMBL" id="FXAZ01000008">
    <property type="protein sequence ID" value="SMG57684.1"/>
    <property type="molecule type" value="Genomic_DNA"/>
</dbReference>
<dbReference type="InterPro" id="IPR014030">
    <property type="entry name" value="Ketoacyl_synth_N"/>
</dbReference>
<evidence type="ECO:0000313" key="7">
    <source>
        <dbReference type="Proteomes" id="UP000193834"/>
    </source>
</evidence>
<dbReference type="Gene3D" id="3.40.47.10">
    <property type="match status" value="1"/>
</dbReference>
<dbReference type="Proteomes" id="UP000193834">
    <property type="component" value="Unassembled WGS sequence"/>
</dbReference>
<keyword evidence="7" id="KW-1185">Reference proteome</keyword>
<dbReference type="SUPFAM" id="SSF47336">
    <property type="entry name" value="ACP-like"/>
    <property type="match status" value="1"/>
</dbReference>
<dbReference type="SUPFAM" id="SSF53901">
    <property type="entry name" value="Thiolase-like"/>
    <property type="match status" value="1"/>
</dbReference>
<dbReference type="GO" id="GO:0004315">
    <property type="term" value="F:3-oxoacyl-[acyl-carrier-protein] synthase activity"/>
    <property type="evidence" value="ECO:0007669"/>
    <property type="project" value="InterPro"/>
</dbReference>
<dbReference type="InterPro" id="IPR020806">
    <property type="entry name" value="PKS_PP-bd"/>
</dbReference>
<dbReference type="Pfam" id="PF02801">
    <property type="entry name" value="Ketoacyl-synt_C"/>
    <property type="match status" value="1"/>
</dbReference>
<dbReference type="InterPro" id="IPR036736">
    <property type="entry name" value="ACP-like_sf"/>
</dbReference>
<dbReference type="RefSeq" id="WP_085498263.1">
    <property type="nucleotide sequence ID" value="NZ_FXAZ01000008.1"/>
</dbReference>
<evidence type="ECO:0000313" key="6">
    <source>
        <dbReference type="EMBL" id="SMG57684.1"/>
    </source>
</evidence>
<dbReference type="Pfam" id="PF16197">
    <property type="entry name" value="KAsynt_C_assoc"/>
    <property type="match status" value="1"/>
</dbReference>
<organism evidence="6 7">
    <name type="scientific">Paenibacillus aquistagni</name>
    <dbReference type="NCBI Taxonomy" id="1852522"/>
    <lineage>
        <taxon>Bacteria</taxon>
        <taxon>Bacillati</taxon>
        <taxon>Bacillota</taxon>
        <taxon>Bacilli</taxon>
        <taxon>Bacillales</taxon>
        <taxon>Paenibacillaceae</taxon>
        <taxon>Paenibacillus</taxon>
    </lineage>
</organism>
<dbReference type="InterPro" id="IPR020841">
    <property type="entry name" value="PKS_Beta-ketoAc_synthase_dom"/>
</dbReference>
<dbReference type="InterPro" id="IPR032821">
    <property type="entry name" value="PKS_assoc"/>
</dbReference>
<evidence type="ECO:0000256" key="2">
    <source>
        <dbReference type="ARBA" id="ARBA00022553"/>
    </source>
</evidence>
<gene>
    <name evidence="6" type="ORF">SAMN06295960_4500</name>
</gene>
<keyword evidence="1" id="KW-0596">Phosphopantetheine</keyword>